<dbReference type="GO" id="GO:0005576">
    <property type="term" value="C:extracellular region"/>
    <property type="evidence" value="ECO:0007669"/>
    <property type="project" value="InterPro"/>
</dbReference>
<feature type="domain" description="Chitin-binding type-2" evidence="1">
    <location>
        <begin position="89"/>
        <end position="151"/>
    </location>
</feature>
<dbReference type="SUPFAM" id="SSF57625">
    <property type="entry name" value="Invertebrate chitin-binding proteins"/>
    <property type="match status" value="1"/>
</dbReference>
<dbReference type="SMART" id="SM00494">
    <property type="entry name" value="ChtBD2"/>
    <property type="match status" value="2"/>
</dbReference>
<dbReference type="InterPro" id="IPR002557">
    <property type="entry name" value="Chitin-bd_dom"/>
</dbReference>
<dbReference type="GO" id="GO:0008061">
    <property type="term" value="F:chitin binding"/>
    <property type="evidence" value="ECO:0007669"/>
    <property type="project" value="InterPro"/>
</dbReference>
<sequence length="154" mass="17770">MFVVIFSVFLFAIILMFMFSQNNKTTDGVDLHTCTKADPSNCQQYYDCFGNLKSCSANNRYDEDRGFCRDYYLTDCGIRYNPSLPGTHILCRPFWEGLSLENTFPHANCRLYYRCLDVPLTNAILSCYTQDTAFSIEDKECRPTDTVDCGTRFI</sequence>
<name>A0A2H4ZKG4_GVCL</name>
<evidence type="ECO:0000259" key="1">
    <source>
        <dbReference type="SMART" id="SM00494"/>
    </source>
</evidence>
<reference evidence="2" key="1">
    <citation type="journal article" date="2017" name="Int. J. Mol. Sci.">
        <title>Genome Analysis and Genetic Stability of the Cryptophlebia leucotreta Granulovirus (CrleGV-SA) after 15 Years of Commercial Use as a Biopesticide.</title>
        <authorList>
            <person name="van der Merwe M."/>
            <person name="Jukes M.D."/>
            <person name="Rabalski L."/>
            <person name="Knox C."/>
            <person name="Opoku-Debrah J.K."/>
            <person name="Moore S.D."/>
            <person name="Krejmer-Rabalska M."/>
            <person name="Szewczyk B."/>
            <person name="Hill M.P."/>
        </authorList>
    </citation>
    <scope>NUCLEOTIDE SEQUENCE</scope>
    <source>
        <strain evidence="2">CrleGV-SA</strain>
    </source>
</reference>
<organism evidence="2">
    <name type="scientific">Cryptophlebia leucotreta granulosis virus</name>
    <name type="common">ClGV</name>
    <name type="synonym">Cryptophlebia leucotreta granulovirus</name>
    <dbReference type="NCBI Taxonomy" id="35254"/>
    <lineage>
        <taxon>Viruses</taxon>
        <taxon>Viruses incertae sedis</taxon>
        <taxon>Naldaviricetes</taxon>
        <taxon>Lefavirales</taxon>
        <taxon>Baculoviridae</taxon>
        <taxon>Betabaculovirus</taxon>
        <taxon>Betabaculovirus cryleucotretae</taxon>
    </lineage>
</organism>
<proteinExistence type="predicted"/>
<evidence type="ECO:0000313" key="2">
    <source>
        <dbReference type="EMBL" id="AUF82044.1"/>
    </source>
</evidence>
<dbReference type="EMBL" id="MF974563">
    <property type="protein sequence ID" value="AUF82044.1"/>
    <property type="molecule type" value="Genomic_DNA"/>
</dbReference>
<accession>A0A2H4ZKG4</accession>
<protein>
    <recommendedName>
        <fullName evidence="1">Chitin-binding type-2 domain-containing protein</fullName>
    </recommendedName>
</protein>
<dbReference type="InterPro" id="IPR036508">
    <property type="entry name" value="Chitin-bd_dom_sf"/>
</dbReference>
<feature type="domain" description="Chitin-binding type-2" evidence="1">
    <location>
        <begin position="32"/>
        <end position="78"/>
    </location>
</feature>
<organismHost>
    <name type="scientific">Tortricidae</name>
    <dbReference type="NCBI Taxonomy" id="7139"/>
</organismHost>